<keyword evidence="3" id="KW-1185">Reference proteome</keyword>
<gene>
    <name evidence="2" type="ORF">NG800_005860</name>
</gene>
<reference evidence="2 3" key="1">
    <citation type="submission" date="2023-11" db="EMBL/GenBank/DDBJ databases">
        <title>First isolation, identification, and characterization of non-pathogenic Epilithonimonas ginsengisoli isolated from diseased farmed rainbow trout (Oncorhynchus mykiss) in Chile.</title>
        <authorList>
            <person name="Miranda C.D."/>
            <person name="Irgang R."/>
            <person name="Concha C."/>
            <person name="Rojas R."/>
            <person name="Avendano R."/>
        </authorList>
    </citation>
    <scope>NUCLEOTIDE SEQUENCE [LARGE SCALE GENOMIC DNA]</scope>
    <source>
        <strain evidence="2 3">FP99</strain>
    </source>
</reference>
<dbReference type="Proteomes" id="UP001204439">
    <property type="component" value="Unassembled WGS sequence"/>
</dbReference>
<dbReference type="EMBL" id="JAMXLT020000008">
    <property type="protein sequence ID" value="MDW8548424.1"/>
    <property type="molecule type" value="Genomic_DNA"/>
</dbReference>
<organism evidence="2 3">
    <name type="scientific">Epilithonimonas ginsengisoli</name>
    <dbReference type="NCBI Taxonomy" id="1245592"/>
    <lineage>
        <taxon>Bacteria</taxon>
        <taxon>Pseudomonadati</taxon>
        <taxon>Bacteroidota</taxon>
        <taxon>Flavobacteriia</taxon>
        <taxon>Flavobacteriales</taxon>
        <taxon>Weeksellaceae</taxon>
        <taxon>Chryseobacterium group</taxon>
        <taxon>Epilithonimonas</taxon>
    </lineage>
</organism>
<dbReference type="RefSeq" id="WP_131797749.1">
    <property type="nucleotide sequence ID" value="NZ_JAMXLT020000008.1"/>
</dbReference>
<sequence length="167" mass="19616">MKKIFVLILFLQFVTLFSQEVEINNCNIKYEIDTIGLSKTGILKLNITNKESQKLKISDVFHEVYIQPIEVEKFEASLNNFDKIQKSIIDVNCLDCFGKFKNLKPNNSISYSININESKFFKKVLKQSKTTYRFNIWFDTIDMIKYSKSKKCFAPNFTSEKIIYTTK</sequence>
<keyword evidence="1" id="KW-0732">Signal</keyword>
<evidence type="ECO:0000313" key="3">
    <source>
        <dbReference type="Proteomes" id="UP001204439"/>
    </source>
</evidence>
<evidence type="ECO:0000256" key="1">
    <source>
        <dbReference type="SAM" id="SignalP"/>
    </source>
</evidence>
<name>A0ABU4JFM1_9FLAO</name>
<proteinExistence type="predicted"/>
<feature type="signal peptide" evidence="1">
    <location>
        <begin position="1"/>
        <end position="18"/>
    </location>
</feature>
<accession>A0ABU4JFM1</accession>
<protein>
    <submittedName>
        <fullName evidence="2">Uncharacterized protein</fullName>
    </submittedName>
</protein>
<feature type="chain" id="PRO_5045961460" evidence="1">
    <location>
        <begin position="19"/>
        <end position="167"/>
    </location>
</feature>
<evidence type="ECO:0000313" key="2">
    <source>
        <dbReference type="EMBL" id="MDW8548424.1"/>
    </source>
</evidence>
<comment type="caution">
    <text evidence="2">The sequence shown here is derived from an EMBL/GenBank/DDBJ whole genome shotgun (WGS) entry which is preliminary data.</text>
</comment>